<name>A0A0L0NI84_TOLOC</name>
<dbReference type="GO" id="GO:0051537">
    <property type="term" value="F:2 iron, 2 sulfur cluster binding"/>
    <property type="evidence" value="ECO:0007669"/>
    <property type="project" value="InterPro"/>
</dbReference>
<evidence type="ECO:0000313" key="2">
    <source>
        <dbReference type="Proteomes" id="UP000036947"/>
    </source>
</evidence>
<dbReference type="InterPro" id="IPR006058">
    <property type="entry name" value="2Fe2S_fd_BS"/>
</dbReference>
<protein>
    <submittedName>
        <fullName evidence="1">Uncharacterized protein</fullName>
    </submittedName>
</protein>
<gene>
    <name evidence="1" type="ORF">TOPH_01673</name>
</gene>
<evidence type="ECO:0000313" key="1">
    <source>
        <dbReference type="EMBL" id="KND93440.1"/>
    </source>
</evidence>
<dbReference type="PROSITE" id="PS00197">
    <property type="entry name" value="2FE2S_FER_1"/>
    <property type="match status" value="1"/>
</dbReference>
<dbReference type="SUPFAM" id="SSF54292">
    <property type="entry name" value="2Fe-2S ferredoxin-like"/>
    <property type="match status" value="1"/>
</dbReference>
<dbReference type="EMBL" id="LFRF01000003">
    <property type="protein sequence ID" value="KND93440.1"/>
    <property type="molecule type" value="Genomic_DNA"/>
</dbReference>
<dbReference type="AlphaFoldDB" id="A0A0L0NI84"/>
<organism evidence="1 2">
    <name type="scientific">Tolypocladium ophioglossoides (strain CBS 100239)</name>
    <name type="common">Snaketongue truffleclub</name>
    <name type="synonym">Elaphocordyceps ophioglossoides</name>
    <dbReference type="NCBI Taxonomy" id="1163406"/>
    <lineage>
        <taxon>Eukaryota</taxon>
        <taxon>Fungi</taxon>
        <taxon>Dikarya</taxon>
        <taxon>Ascomycota</taxon>
        <taxon>Pezizomycotina</taxon>
        <taxon>Sordariomycetes</taxon>
        <taxon>Hypocreomycetidae</taxon>
        <taxon>Hypocreales</taxon>
        <taxon>Ophiocordycipitaceae</taxon>
        <taxon>Tolypocladium</taxon>
    </lineage>
</organism>
<sequence>MSVLHFPKRCRRSGSERSRASPAETCARPIPYTFPKRTSKSSASGLKWAARLRERSCAYGTGAVPATTMRIAAGVGWQVSCRLGACALCLSLEHDKTPRAAMRLAAARGDTMVCLSRPVTEDLQVLVCSRILGEEAVNAQISKMASHLP</sequence>
<reference evidence="1 2" key="1">
    <citation type="journal article" date="2015" name="BMC Genomics">
        <title>The genome of the truffle-parasite Tolypocladium ophioglossoides and the evolution of antifungal peptaibiotics.</title>
        <authorList>
            <person name="Quandt C.A."/>
            <person name="Bushley K.E."/>
            <person name="Spatafora J.W."/>
        </authorList>
    </citation>
    <scope>NUCLEOTIDE SEQUENCE [LARGE SCALE GENOMIC DNA]</scope>
    <source>
        <strain evidence="1 2">CBS 100239</strain>
    </source>
</reference>
<comment type="caution">
    <text evidence="1">The sequence shown here is derived from an EMBL/GenBank/DDBJ whole genome shotgun (WGS) entry which is preliminary data.</text>
</comment>
<proteinExistence type="predicted"/>
<dbReference type="InterPro" id="IPR036010">
    <property type="entry name" value="2Fe-2S_ferredoxin-like_sf"/>
</dbReference>
<accession>A0A0L0NI84</accession>
<keyword evidence="2" id="KW-1185">Reference proteome</keyword>
<dbReference type="Proteomes" id="UP000036947">
    <property type="component" value="Unassembled WGS sequence"/>
</dbReference>